<sequence>MRTPTPSPGPSTGQHGSDGTDGVDDWLGDALDGAERRRRRARVLFVILAVCVGTATVTALVWVYLPDSPLGSSAGPPHGDASRPSRSAVPRSGPTTRPSRAAPVIPRRGTGRFLRASGASHKVGRGTLMRYTVEVEDGIGQHASSFARSVDAILSDRRGWTAGGRWAFQRVTSGPRDFVVRLAAPKTVDTLCAKYGLDTDGEVNCAGGEDVVINLKRWLLLTPYYKGRADLYHALAVNHEVGHRLGFNHVTCPRDGGLAPVMMQQIFGMKGCRINGWPYDSRRRFVTGPPSP</sequence>
<feature type="transmembrane region" description="Helical" evidence="2">
    <location>
        <begin position="43"/>
        <end position="65"/>
    </location>
</feature>
<feature type="region of interest" description="Disordered" evidence="1">
    <location>
        <begin position="72"/>
        <end position="104"/>
    </location>
</feature>
<comment type="caution">
    <text evidence="4">The sequence shown here is derived from an EMBL/GenBank/DDBJ whole genome shotgun (WGS) entry which is preliminary data.</text>
</comment>
<evidence type="ECO:0000256" key="2">
    <source>
        <dbReference type="SAM" id="Phobius"/>
    </source>
</evidence>
<evidence type="ECO:0000259" key="3">
    <source>
        <dbReference type="Pfam" id="PF11350"/>
    </source>
</evidence>
<accession>A0A3D9SYQ8</accession>
<reference evidence="4 5" key="1">
    <citation type="submission" date="2018-08" db="EMBL/GenBank/DDBJ databases">
        <title>Sequencing the genomes of 1000 actinobacteria strains.</title>
        <authorList>
            <person name="Klenk H.-P."/>
        </authorList>
    </citation>
    <scope>NUCLEOTIDE SEQUENCE [LARGE SCALE GENOMIC DNA]</scope>
    <source>
        <strain evidence="4 5">DSM 43927</strain>
    </source>
</reference>
<feature type="region of interest" description="Disordered" evidence="1">
    <location>
        <begin position="1"/>
        <end position="24"/>
    </location>
</feature>
<dbReference type="RefSeq" id="WP_116023614.1">
    <property type="nucleotide sequence ID" value="NZ_QTTT01000001.1"/>
</dbReference>
<evidence type="ECO:0000313" key="4">
    <source>
        <dbReference type="EMBL" id="REE98115.1"/>
    </source>
</evidence>
<dbReference type="Proteomes" id="UP000256661">
    <property type="component" value="Unassembled WGS sequence"/>
</dbReference>
<evidence type="ECO:0000256" key="1">
    <source>
        <dbReference type="SAM" id="MobiDB-lite"/>
    </source>
</evidence>
<dbReference type="InterPro" id="IPR022603">
    <property type="entry name" value="DUF3152"/>
</dbReference>
<gene>
    <name evidence="4" type="ORF">DFJ69_3599</name>
</gene>
<name>A0A3D9SYQ8_9ACTN</name>
<dbReference type="Pfam" id="PF11350">
    <property type="entry name" value="DUF3152"/>
    <property type="match status" value="1"/>
</dbReference>
<protein>
    <submittedName>
        <fullName evidence="4">Uncharacterized protein DUF3152</fullName>
    </submittedName>
</protein>
<dbReference type="AlphaFoldDB" id="A0A3D9SYQ8"/>
<dbReference type="SUPFAM" id="SSF55486">
    <property type="entry name" value="Metalloproteases ('zincins'), catalytic domain"/>
    <property type="match status" value="1"/>
</dbReference>
<evidence type="ECO:0000313" key="5">
    <source>
        <dbReference type="Proteomes" id="UP000256661"/>
    </source>
</evidence>
<keyword evidence="2" id="KW-0472">Membrane</keyword>
<feature type="domain" description="DUF3152" evidence="3">
    <location>
        <begin position="105"/>
        <end position="270"/>
    </location>
</feature>
<dbReference type="EMBL" id="QTTT01000001">
    <property type="protein sequence ID" value="REE98115.1"/>
    <property type="molecule type" value="Genomic_DNA"/>
</dbReference>
<keyword evidence="5" id="KW-1185">Reference proteome</keyword>
<keyword evidence="2" id="KW-0812">Transmembrane</keyword>
<organism evidence="4 5">
    <name type="scientific">Thermomonospora umbrina</name>
    <dbReference type="NCBI Taxonomy" id="111806"/>
    <lineage>
        <taxon>Bacteria</taxon>
        <taxon>Bacillati</taxon>
        <taxon>Actinomycetota</taxon>
        <taxon>Actinomycetes</taxon>
        <taxon>Streptosporangiales</taxon>
        <taxon>Thermomonosporaceae</taxon>
        <taxon>Thermomonospora</taxon>
    </lineage>
</organism>
<feature type="compositionally biased region" description="Low complexity" evidence="1">
    <location>
        <begin position="82"/>
        <end position="92"/>
    </location>
</feature>
<dbReference type="OrthoDB" id="9779865at2"/>
<keyword evidence="2" id="KW-1133">Transmembrane helix</keyword>
<proteinExistence type="predicted"/>